<protein>
    <submittedName>
        <fullName evidence="3">Transcriptional regulator, MerR family</fullName>
    </submittedName>
</protein>
<evidence type="ECO:0000256" key="1">
    <source>
        <dbReference type="ARBA" id="ARBA00023125"/>
    </source>
</evidence>
<dbReference type="CDD" id="cd04765">
    <property type="entry name" value="HTH_MlrA-like_sg2"/>
    <property type="match status" value="1"/>
</dbReference>
<dbReference type="SMART" id="SM00422">
    <property type="entry name" value="HTH_MERR"/>
    <property type="match status" value="1"/>
</dbReference>
<sequence>MSVEIPDKLFFKIGEVASITGVKPHVLRYWESEFGAFSPSKSRSQQRQYQKKDIELVLQLKDLLYNQGFTIAGARKALRASKGSAPKTEQKSDREHLLEIRTELRNLRKRLDD</sequence>
<organism evidence="3 4">
    <name type="scientific">Desulfuromonas acetoxidans (strain DSM 684 / 11070)</name>
    <dbReference type="NCBI Taxonomy" id="281689"/>
    <lineage>
        <taxon>Bacteria</taxon>
        <taxon>Pseudomonadati</taxon>
        <taxon>Thermodesulfobacteriota</taxon>
        <taxon>Desulfuromonadia</taxon>
        <taxon>Desulfuromonadales</taxon>
        <taxon>Desulfuromonadaceae</taxon>
        <taxon>Desulfuromonas</taxon>
    </lineage>
</organism>
<keyword evidence="1" id="KW-0238">DNA-binding</keyword>
<evidence type="ECO:0000313" key="3">
    <source>
        <dbReference type="EMBL" id="EAT15413.1"/>
    </source>
</evidence>
<evidence type="ECO:0000259" key="2">
    <source>
        <dbReference type="PROSITE" id="PS50937"/>
    </source>
</evidence>
<dbReference type="PANTHER" id="PTHR30204">
    <property type="entry name" value="REDOX-CYCLING DRUG-SENSING TRANSCRIPTIONAL ACTIVATOR SOXR"/>
    <property type="match status" value="1"/>
</dbReference>
<dbReference type="Proteomes" id="UP000005695">
    <property type="component" value="Unassembled WGS sequence"/>
</dbReference>
<dbReference type="PROSITE" id="PS50937">
    <property type="entry name" value="HTH_MERR_2"/>
    <property type="match status" value="1"/>
</dbReference>
<gene>
    <name evidence="3" type="ORF">Dace_1077</name>
</gene>
<dbReference type="AlphaFoldDB" id="Q1JYK2"/>
<name>Q1JYK2_DESA6</name>
<proteinExistence type="predicted"/>
<dbReference type="SUPFAM" id="SSF46955">
    <property type="entry name" value="Putative DNA-binding domain"/>
    <property type="match status" value="1"/>
</dbReference>
<dbReference type="EMBL" id="AAEW02000011">
    <property type="protein sequence ID" value="EAT15413.1"/>
    <property type="molecule type" value="Genomic_DNA"/>
</dbReference>
<dbReference type="GO" id="GO:0003677">
    <property type="term" value="F:DNA binding"/>
    <property type="evidence" value="ECO:0007669"/>
    <property type="project" value="UniProtKB-KW"/>
</dbReference>
<dbReference type="OrthoDB" id="9810140at2"/>
<dbReference type="InterPro" id="IPR009061">
    <property type="entry name" value="DNA-bd_dom_put_sf"/>
</dbReference>
<dbReference type="Gene3D" id="1.10.1660.10">
    <property type="match status" value="1"/>
</dbReference>
<dbReference type="InterPro" id="IPR047057">
    <property type="entry name" value="MerR_fam"/>
</dbReference>
<evidence type="ECO:0000313" key="4">
    <source>
        <dbReference type="Proteomes" id="UP000005695"/>
    </source>
</evidence>
<dbReference type="Pfam" id="PF13411">
    <property type="entry name" value="MerR_1"/>
    <property type="match status" value="1"/>
</dbReference>
<feature type="domain" description="HTH merR-type" evidence="2">
    <location>
        <begin position="10"/>
        <end position="80"/>
    </location>
</feature>
<reference evidence="3" key="2">
    <citation type="submission" date="2006-05" db="EMBL/GenBank/DDBJ databases">
        <title>Sequencing of the draft genome and assembly of Desulfuromonas acetoxidans DSM 684.</title>
        <authorList>
            <consortium name="US DOE Joint Genome Institute (JGI-PGF)"/>
            <person name="Copeland A."/>
            <person name="Lucas S."/>
            <person name="Lapidus A."/>
            <person name="Barry K."/>
            <person name="Detter J.C."/>
            <person name="Glavina del Rio T."/>
            <person name="Hammon N."/>
            <person name="Israni S."/>
            <person name="Dalin E."/>
            <person name="Tice H."/>
            <person name="Bruce D."/>
            <person name="Pitluck S."/>
            <person name="Richardson P."/>
        </authorList>
    </citation>
    <scope>NUCLEOTIDE SEQUENCE [LARGE SCALE GENOMIC DNA]</scope>
    <source>
        <strain evidence="3">DSM 684</strain>
    </source>
</reference>
<dbReference type="InterPro" id="IPR000551">
    <property type="entry name" value="MerR-type_HTH_dom"/>
</dbReference>
<accession>Q1JYK2</accession>
<dbReference type="PANTHER" id="PTHR30204:SF15">
    <property type="entry name" value="BLL5018 PROTEIN"/>
    <property type="match status" value="1"/>
</dbReference>
<keyword evidence="4" id="KW-1185">Reference proteome</keyword>
<comment type="caution">
    <text evidence="3">The sequence shown here is derived from an EMBL/GenBank/DDBJ whole genome shotgun (WGS) entry which is preliminary data.</text>
</comment>
<dbReference type="RefSeq" id="WP_006001104.1">
    <property type="nucleotide sequence ID" value="NZ_AAEW02000011.1"/>
</dbReference>
<reference evidence="3" key="1">
    <citation type="submission" date="2006-05" db="EMBL/GenBank/DDBJ databases">
        <title>Annotation of the draft genome assembly of Desulfuromonas acetoxidans DSM 684.</title>
        <authorList>
            <consortium name="US DOE Joint Genome Institute (JGI-ORNL)"/>
            <person name="Larimer F."/>
            <person name="Land M."/>
            <person name="Hauser L."/>
        </authorList>
    </citation>
    <scope>NUCLEOTIDE SEQUENCE [LARGE SCALE GENOMIC DNA]</scope>
    <source>
        <strain evidence="3">DSM 684</strain>
    </source>
</reference>
<dbReference type="GO" id="GO:0003700">
    <property type="term" value="F:DNA-binding transcription factor activity"/>
    <property type="evidence" value="ECO:0007669"/>
    <property type="project" value="InterPro"/>
</dbReference>